<feature type="compositionally biased region" description="Polar residues" evidence="1">
    <location>
        <begin position="76"/>
        <end position="92"/>
    </location>
</feature>
<sequence length="92" mass="10325">MMSHAFMSLSWLCLRSCKECVSLLLTAGRCSLFWTAFVYPRSRDTVRASGPPPERITFRTACDNASENDHKRRSKGQCTTLHQPSSTSRVGV</sequence>
<feature type="signal peptide" evidence="2">
    <location>
        <begin position="1"/>
        <end position="17"/>
    </location>
</feature>
<evidence type="ECO:0000256" key="1">
    <source>
        <dbReference type="SAM" id="MobiDB-lite"/>
    </source>
</evidence>
<feature type="region of interest" description="Disordered" evidence="1">
    <location>
        <begin position="45"/>
        <end position="92"/>
    </location>
</feature>
<evidence type="ECO:0000256" key="2">
    <source>
        <dbReference type="SAM" id="SignalP"/>
    </source>
</evidence>
<organism evidence="3">
    <name type="scientific">Anopheles marajoara</name>
    <dbReference type="NCBI Taxonomy" id="58244"/>
    <lineage>
        <taxon>Eukaryota</taxon>
        <taxon>Metazoa</taxon>
        <taxon>Ecdysozoa</taxon>
        <taxon>Arthropoda</taxon>
        <taxon>Hexapoda</taxon>
        <taxon>Insecta</taxon>
        <taxon>Pterygota</taxon>
        <taxon>Neoptera</taxon>
        <taxon>Endopterygota</taxon>
        <taxon>Diptera</taxon>
        <taxon>Nematocera</taxon>
        <taxon>Culicoidea</taxon>
        <taxon>Culicidae</taxon>
        <taxon>Anophelinae</taxon>
        <taxon>Anopheles</taxon>
    </lineage>
</organism>
<reference evidence="3" key="1">
    <citation type="submission" date="2018-01" db="EMBL/GenBank/DDBJ databases">
        <title>An insight into the sialome of Amazonian anophelines.</title>
        <authorList>
            <person name="Ribeiro J.M."/>
            <person name="Scarpassa V."/>
            <person name="Calvo E."/>
        </authorList>
    </citation>
    <scope>NUCLEOTIDE SEQUENCE</scope>
    <source>
        <tissue evidence="3">Salivary glands</tissue>
    </source>
</reference>
<dbReference type="AlphaFoldDB" id="A0A2M4C9V2"/>
<protein>
    <submittedName>
        <fullName evidence="3">Putative secreted protein</fullName>
    </submittedName>
</protein>
<evidence type="ECO:0000313" key="3">
    <source>
        <dbReference type="EMBL" id="MBW62005.1"/>
    </source>
</evidence>
<feature type="chain" id="PRO_5014759862" evidence="2">
    <location>
        <begin position="18"/>
        <end position="92"/>
    </location>
</feature>
<proteinExistence type="predicted"/>
<keyword evidence="2" id="KW-0732">Signal</keyword>
<name>A0A2M4C9V2_9DIPT</name>
<dbReference type="EMBL" id="GGFJ01012864">
    <property type="protein sequence ID" value="MBW62005.1"/>
    <property type="molecule type" value="Transcribed_RNA"/>
</dbReference>
<accession>A0A2M4C9V2</accession>